<dbReference type="AlphaFoldDB" id="A0A3A1P4V4"/>
<evidence type="ECO:0000313" key="3">
    <source>
        <dbReference type="Proteomes" id="UP000265366"/>
    </source>
</evidence>
<organism evidence="2 3">
    <name type="scientific">Aurantiacibacter xanthus</name>
    <dbReference type="NCBI Taxonomy" id="1784712"/>
    <lineage>
        <taxon>Bacteria</taxon>
        <taxon>Pseudomonadati</taxon>
        <taxon>Pseudomonadota</taxon>
        <taxon>Alphaproteobacteria</taxon>
        <taxon>Sphingomonadales</taxon>
        <taxon>Erythrobacteraceae</taxon>
        <taxon>Aurantiacibacter</taxon>
    </lineage>
</organism>
<keyword evidence="3" id="KW-1185">Reference proteome</keyword>
<name>A0A3A1P4V4_9SPHN</name>
<dbReference type="PANTHER" id="PTHR33164">
    <property type="entry name" value="TRANSCRIPTIONAL REGULATOR, MARR FAMILY"/>
    <property type="match status" value="1"/>
</dbReference>
<reference evidence="2 3" key="1">
    <citation type="submission" date="2018-08" db="EMBL/GenBank/DDBJ databases">
        <title>Erythrobacter zhengii sp.nov., a bacterium isolated from deep-sea sediment.</title>
        <authorList>
            <person name="Fang C."/>
            <person name="Wu Y.-H."/>
            <person name="Sun C."/>
            <person name="Wang H."/>
            <person name="Cheng H."/>
            <person name="Meng F.-X."/>
            <person name="Wang C.-S."/>
            <person name="Xu X.-W."/>
        </authorList>
    </citation>
    <scope>NUCLEOTIDE SEQUENCE [LARGE SCALE GENOMIC DNA]</scope>
    <source>
        <strain evidence="2 3">CCTCC AB 2015396</strain>
    </source>
</reference>
<accession>A0A3A1P4V4</accession>
<evidence type="ECO:0000259" key="1">
    <source>
        <dbReference type="PROSITE" id="PS50995"/>
    </source>
</evidence>
<dbReference type="OrthoDB" id="8256382at2"/>
<proteinExistence type="predicted"/>
<protein>
    <submittedName>
        <fullName evidence="2">MarR family transcriptional regulator</fullName>
    </submittedName>
</protein>
<dbReference type="RefSeq" id="WP_119592587.1">
    <property type="nucleotide sequence ID" value="NZ_QXFM01000073.1"/>
</dbReference>
<dbReference type="EMBL" id="QXFM01000073">
    <property type="protein sequence ID" value="RIV88163.1"/>
    <property type="molecule type" value="Genomic_DNA"/>
</dbReference>
<dbReference type="Gene3D" id="1.10.10.10">
    <property type="entry name" value="Winged helix-like DNA-binding domain superfamily/Winged helix DNA-binding domain"/>
    <property type="match status" value="1"/>
</dbReference>
<dbReference type="InterPro" id="IPR039422">
    <property type="entry name" value="MarR/SlyA-like"/>
</dbReference>
<gene>
    <name evidence="2" type="ORF">D2V17_08220</name>
</gene>
<dbReference type="PROSITE" id="PS50995">
    <property type="entry name" value="HTH_MARR_2"/>
    <property type="match status" value="1"/>
</dbReference>
<dbReference type="GO" id="GO:0003700">
    <property type="term" value="F:DNA-binding transcription factor activity"/>
    <property type="evidence" value="ECO:0007669"/>
    <property type="project" value="InterPro"/>
</dbReference>
<dbReference type="PRINTS" id="PR00598">
    <property type="entry name" value="HTHMARR"/>
</dbReference>
<dbReference type="SUPFAM" id="SSF46785">
    <property type="entry name" value="Winged helix' DNA-binding domain"/>
    <property type="match status" value="1"/>
</dbReference>
<dbReference type="Pfam" id="PF12802">
    <property type="entry name" value="MarR_2"/>
    <property type="match status" value="1"/>
</dbReference>
<sequence length="183" mass="20228">MAGVLAKSPKLREGKQLKMEERPLATRSDTKITLFDRTFDYGQLPELMGFHLRRASIVDFSTFSEEIGDRAITPLRYSALEVIGANPGLRQTQLAAILGLSKPAATLAIDFWEARDCLARRRIPEDGRARGIHLTPEGQRTLGELRRQVALHDQALTASLSEPELRALHSALRKIIESGGGAM</sequence>
<dbReference type="SMART" id="SM00347">
    <property type="entry name" value="HTH_MARR"/>
    <property type="match status" value="1"/>
</dbReference>
<dbReference type="InterPro" id="IPR036390">
    <property type="entry name" value="WH_DNA-bd_sf"/>
</dbReference>
<feature type="domain" description="HTH marR-type" evidence="1">
    <location>
        <begin position="44"/>
        <end position="177"/>
    </location>
</feature>
<dbReference type="GO" id="GO:0006950">
    <property type="term" value="P:response to stress"/>
    <property type="evidence" value="ECO:0007669"/>
    <property type="project" value="TreeGrafter"/>
</dbReference>
<dbReference type="Proteomes" id="UP000265366">
    <property type="component" value="Unassembled WGS sequence"/>
</dbReference>
<dbReference type="InterPro" id="IPR000835">
    <property type="entry name" value="HTH_MarR-typ"/>
</dbReference>
<dbReference type="InterPro" id="IPR036388">
    <property type="entry name" value="WH-like_DNA-bd_sf"/>
</dbReference>
<dbReference type="PANTHER" id="PTHR33164:SF43">
    <property type="entry name" value="HTH-TYPE TRANSCRIPTIONAL REPRESSOR YETL"/>
    <property type="match status" value="1"/>
</dbReference>
<comment type="caution">
    <text evidence="2">The sequence shown here is derived from an EMBL/GenBank/DDBJ whole genome shotgun (WGS) entry which is preliminary data.</text>
</comment>
<evidence type="ECO:0000313" key="2">
    <source>
        <dbReference type="EMBL" id="RIV88163.1"/>
    </source>
</evidence>